<feature type="region of interest" description="Disordered" evidence="1">
    <location>
        <begin position="178"/>
        <end position="210"/>
    </location>
</feature>
<proteinExistence type="predicted"/>
<dbReference type="Proteomes" id="UP001642540">
    <property type="component" value="Unassembled WGS sequence"/>
</dbReference>
<evidence type="ECO:0000256" key="2">
    <source>
        <dbReference type="SAM" id="Phobius"/>
    </source>
</evidence>
<organism evidence="3 4">
    <name type="scientific">Orchesella dallaii</name>
    <dbReference type="NCBI Taxonomy" id="48710"/>
    <lineage>
        <taxon>Eukaryota</taxon>
        <taxon>Metazoa</taxon>
        <taxon>Ecdysozoa</taxon>
        <taxon>Arthropoda</taxon>
        <taxon>Hexapoda</taxon>
        <taxon>Collembola</taxon>
        <taxon>Entomobryomorpha</taxon>
        <taxon>Entomobryoidea</taxon>
        <taxon>Orchesellidae</taxon>
        <taxon>Orchesellinae</taxon>
        <taxon>Orchesella</taxon>
    </lineage>
</organism>
<feature type="transmembrane region" description="Helical" evidence="2">
    <location>
        <begin position="12"/>
        <end position="29"/>
    </location>
</feature>
<gene>
    <name evidence="3" type="ORF">ODALV1_LOCUS19923</name>
</gene>
<keyword evidence="4" id="KW-1185">Reference proteome</keyword>
<reference evidence="3 4" key="1">
    <citation type="submission" date="2024-08" db="EMBL/GenBank/DDBJ databases">
        <authorList>
            <person name="Cucini C."/>
            <person name="Frati F."/>
        </authorList>
    </citation>
    <scope>NUCLEOTIDE SEQUENCE [LARGE SCALE GENOMIC DNA]</scope>
</reference>
<accession>A0ABP1RCL8</accession>
<keyword evidence="2" id="KW-1133">Transmembrane helix</keyword>
<protein>
    <submittedName>
        <fullName evidence="3">Uncharacterized protein</fullName>
    </submittedName>
</protein>
<comment type="caution">
    <text evidence="3">The sequence shown here is derived from an EMBL/GenBank/DDBJ whole genome shotgun (WGS) entry which is preliminary data.</text>
</comment>
<evidence type="ECO:0000313" key="4">
    <source>
        <dbReference type="Proteomes" id="UP001642540"/>
    </source>
</evidence>
<feature type="transmembrane region" description="Helical" evidence="2">
    <location>
        <begin position="49"/>
        <end position="70"/>
    </location>
</feature>
<feature type="transmembrane region" description="Helical" evidence="2">
    <location>
        <begin position="124"/>
        <end position="149"/>
    </location>
</feature>
<evidence type="ECO:0000313" key="3">
    <source>
        <dbReference type="EMBL" id="CAL8122715.1"/>
    </source>
</evidence>
<evidence type="ECO:0000256" key="1">
    <source>
        <dbReference type="SAM" id="MobiDB-lite"/>
    </source>
</evidence>
<sequence length="410" mass="45083">MCGVCISRRGMVYFGASIHIFVTTILFLGSTFRAYRISSYEREENSKQLLGAMIIATYFFTLLVLGCLIFRGVEHKSPKMLGWSGGTFITLETFAFVFNLVLLSPMGGAYDEYGLRNFGFTVDVFQILLSLLFLGCMAGYCVVIILYILKLREDDTGSEYTYGEFDDAGTIPAPPVATNLSRSSTAHSTYSVHHNNKNSNPQLSQTASHGHLSQCNSQYHIGQNQISGTHKSPLLQERRLLPKVNHLSQDRLNETTPSIGSHYSQHHQRSSPYVPNTGSAYANYQRGGVPYRQTQTLPHPHHYHRQMPSIGGVGGGTAGAVSSAQFPSRSRMDLATLTQTLTRNSNLKRAVLNASTGSNMTGTTSVPTTTSTTIDSSYDCDQWEQPRVQALKYTYGIRKGGSGSNIGIEV</sequence>
<dbReference type="EMBL" id="CAXLJM020000068">
    <property type="protein sequence ID" value="CAL8122715.1"/>
    <property type="molecule type" value="Genomic_DNA"/>
</dbReference>
<keyword evidence="2" id="KW-0472">Membrane</keyword>
<name>A0ABP1RCL8_9HEXA</name>
<keyword evidence="2" id="KW-0812">Transmembrane</keyword>
<feature type="transmembrane region" description="Helical" evidence="2">
    <location>
        <begin position="82"/>
        <end position="104"/>
    </location>
</feature>